<sequence>MQNIANTRHADAWNGWEGVHWAQNPARYNAIVAAFTDEFFQTAAIGESDRVLDIGCGTGQVTLQAARRASHGHVTGVDLSAPMLDRAQADAAREGIANVKFEQGDAQVQEFPERAFDLAISRGGVMFFSDPVAAFANIRRALRPRGRLVFMGPQAGGPDSAYANATSALNPHLHSPSPAARGMGSLADPARIRAVLDQAGFTDANIRPVEALMDYGHDASDAADFILSQGPVRFNLQGKDQLAVDSIRDELRTGLAAYETSSGVRIPGAVWLVDAARPHGELG</sequence>
<proteinExistence type="predicted"/>
<feature type="domain" description="Methyltransferase" evidence="3">
    <location>
        <begin position="51"/>
        <end position="146"/>
    </location>
</feature>
<dbReference type="InterPro" id="IPR041698">
    <property type="entry name" value="Methyltransf_25"/>
</dbReference>
<name>A0A9Y2IBE1_9PSEU</name>
<dbReference type="Proteomes" id="UP001236014">
    <property type="component" value="Chromosome"/>
</dbReference>
<dbReference type="PANTHER" id="PTHR43861:SF1">
    <property type="entry name" value="TRANS-ACONITATE 2-METHYLTRANSFERASE"/>
    <property type="match status" value="1"/>
</dbReference>
<keyword evidence="2" id="KW-0808">Transferase</keyword>
<dbReference type="Gene3D" id="3.40.50.150">
    <property type="entry name" value="Vaccinia Virus protein VP39"/>
    <property type="match status" value="1"/>
</dbReference>
<dbReference type="GO" id="GO:0032259">
    <property type="term" value="P:methylation"/>
    <property type="evidence" value="ECO:0007669"/>
    <property type="project" value="UniProtKB-KW"/>
</dbReference>
<keyword evidence="5" id="KW-1185">Reference proteome</keyword>
<dbReference type="CDD" id="cd02440">
    <property type="entry name" value="AdoMet_MTases"/>
    <property type="match status" value="1"/>
</dbReference>
<evidence type="ECO:0000256" key="1">
    <source>
        <dbReference type="ARBA" id="ARBA00022603"/>
    </source>
</evidence>
<organism evidence="4 5">
    <name type="scientific">Amycolatopsis carbonis</name>
    <dbReference type="NCBI Taxonomy" id="715471"/>
    <lineage>
        <taxon>Bacteria</taxon>
        <taxon>Bacillati</taxon>
        <taxon>Actinomycetota</taxon>
        <taxon>Actinomycetes</taxon>
        <taxon>Pseudonocardiales</taxon>
        <taxon>Pseudonocardiaceae</taxon>
        <taxon>Amycolatopsis</taxon>
    </lineage>
</organism>
<dbReference type="Pfam" id="PF13649">
    <property type="entry name" value="Methyltransf_25"/>
    <property type="match status" value="1"/>
</dbReference>
<reference evidence="4 5" key="1">
    <citation type="submission" date="2023-06" db="EMBL/GenBank/DDBJ databases">
        <authorList>
            <person name="Oyuntsetseg B."/>
            <person name="Kim S.B."/>
        </authorList>
    </citation>
    <scope>NUCLEOTIDE SEQUENCE [LARGE SCALE GENOMIC DNA]</scope>
    <source>
        <strain evidence="4 5">2-15</strain>
    </source>
</reference>
<gene>
    <name evidence="4" type="ORF">QRX50_36000</name>
</gene>
<dbReference type="EMBL" id="CP127294">
    <property type="protein sequence ID" value="WIX76799.1"/>
    <property type="molecule type" value="Genomic_DNA"/>
</dbReference>
<evidence type="ECO:0000313" key="4">
    <source>
        <dbReference type="EMBL" id="WIX76799.1"/>
    </source>
</evidence>
<dbReference type="PANTHER" id="PTHR43861">
    <property type="entry name" value="TRANS-ACONITATE 2-METHYLTRANSFERASE-RELATED"/>
    <property type="match status" value="1"/>
</dbReference>
<protein>
    <submittedName>
        <fullName evidence="4">Methyltransferase domain-containing protein</fullName>
    </submittedName>
</protein>
<dbReference type="KEGG" id="acab:QRX50_36000"/>
<dbReference type="InterPro" id="IPR029063">
    <property type="entry name" value="SAM-dependent_MTases_sf"/>
</dbReference>
<dbReference type="SUPFAM" id="SSF53335">
    <property type="entry name" value="S-adenosyl-L-methionine-dependent methyltransferases"/>
    <property type="match status" value="1"/>
</dbReference>
<evidence type="ECO:0000259" key="3">
    <source>
        <dbReference type="Pfam" id="PF13649"/>
    </source>
</evidence>
<dbReference type="GO" id="GO:0008168">
    <property type="term" value="F:methyltransferase activity"/>
    <property type="evidence" value="ECO:0007669"/>
    <property type="project" value="UniProtKB-KW"/>
</dbReference>
<keyword evidence="1 4" id="KW-0489">Methyltransferase</keyword>
<accession>A0A9Y2IBE1</accession>
<dbReference type="AlphaFoldDB" id="A0A9Y2IBE1"/>
<evidence type="ECO:0000313" key="5">
    <source>
        <dbReference type="Proteomes" id="UP001236014"/>
    </source>
</evidence>
<evidence type="ECO:0000256" key="2">
    <source>
        <dbReference type="ARBA" id="ARBA00022679"/>
    </source>
</evidence>
<dbReference type="RefSeq" id="WP_285967547.1">
    <property type="nucleotide sequence ID" value="NZ_CP127294.1"/>
</dbReference>